<dbReference type="EMBL" id="RBZP01000026">
    <property type="protein sequence ID" value="RKQ29064.1"/>
    <property type="molecule type" value="Genomic_DNA"/>
</dbReference>
<proteinExistence type="predicted"/>
<dbReference type="RefSeq" id="WP_121206011.1">
    <property type="nucleotide sequence ID" value="NZ_RBZP01000026.1"/>
</dbReference>
<evidence type="ECO:0008006" key="3">
    <source>
        <dbReference type="Google" id="ProtNLM"/>
    </source>
</evidence>
<gene>
    <name evidence="1" type="ORF">D8M06_18230</name>
</gene>
<accession>A0A494ZW70</accession>
<protein>
    <recommendedName>
        <fullName evidence="3">RNAse</fullName>
    </recommendedName>
</protein>
<evidence type="ECO:0000313" key="2">
    <source>
        <dbReference type="Proteomes" id="UP000269301"/>
    </source>
</evidence>
<comment type="caution">
    <text evidence="1">The sequence shown here is derived from an EMBL/GenBank/DDBJ whole genome shotgun (WGS) entry which is preliminary data.</text>
</comment>
<name>A0A494ZW70_9BACI</name>
<reference evidence="1 2" key="1">
    <citation type="journal article" date="2016" name="Int. J. Syst. Evol. Microbiol.">
        <title>Oceanobacillus halophilus sp. nov., a novel moderately halophilic bacterium from a hypersaline lake.</title>
        <authorList>
            <person name="Amoozegar M.A."/>
            <person name="Bagheri M."/>
            <person name="Makhdoumi A."/>
            <person name="Nikou M.M."/>
            <person name="Fazeli S.A.S."/>
            <person name="Schumann P."/>
            <person name="Sproer C."/>
            <person name="Sanchez-Porro C."/>
            <person name="Ventosa A."/>
        </authorList>
    </citation>
    <scope>NUCLEOTIDE SEQUENCE [LARGE SCALE GENOMIC DNA]</scope>
    <source>
        <strain evidence="1 2">DSM 23996</strain>
    </source>
</reference>
<dbReference type="Proteomes" id="UP000269301">
    <property type="component" value="Unassembled WGS sequence"/>
</dbReference>
<dbReference type="AlphaFoldDB" id="A0A494ZW70"/>
<keyword evidence="2" id="KW-1185">Reference proteome</keyword>
<dbReference type="OrthoDB" id="37369at2"/>
<sequence length="178" mass="20694">MSKLKVLNYSFQNLSQKNMSFEQVFSHIVQFMEKDRIGNYRLMFGTDSQVHGYYTKFITGIVIQREKKGAWACIRKIIVPRKMTNLHERISYETTLTEEVVSMFTEERKDQLIDIVLPNIYKGASFTIEGHIDIGSGNRNKTRIFVNEMVSRMESIGVEPKIKPDSFVASSYANRYTK</sequence>
<dbReference type="PANTHER" id="PTHR39961">
    <property type="entry name" value="HYPOTHETICAL CYTOSOLIC PROTEIN"/>
    <property type="match status" value="1"/>
</dbReference>
<dbReference type="PANTHER" id="PTHR39961:SF1">
    <property type="entry name" value="DUF458 DOMAIN-CONTAINING PROTEIN"/>
    <property type="match status" value="1"/>
</dbReference>
<organism evidence="1 2">
    <name type="scientific">Oceanobacillus halophilus</name>
    <dbReference type="NCBI Taxonomy" id="930130"/>
    <lineage>
        <taxon>Bacteria</taxon>
        <taxon>Bacillati</taxon>
        <taxon>Bacillota</taxon>
        <taxon>Bacilli</taxon>
        <taxon>Bacillales</taxon>
        <taxon>Bacillaceae</taxon>
        <taxon>Oceanobacillus</taxon>
    </lineage>
</organism>
<dbReference type="Pfam" id="PF04308">
    <property type="entry name" value="RNaseH_like"/>
    <property type="match status" value="1"/>
</dbReference>
<dbReference type="InterPro" id="IPR007405">
    <property type="entry name" value="Phage_KVP40_Orf299"/>
</dbReference>
<evidence type="ECO:0000313" key="1">
    <source>
        <dbReference type="EMBL" id="RKQ29064.1"/>
    </source>
</evidence>